<dbReference type="Pfam" id="PF03713">
    <property type="entry name" value="DUF305"/>
    <property type="match status" value="1"/>
</dbReference>
<keyword evidence="1" id="KW-0812">Transmembrane</keyword>
<dbReference type="InterPro" id="IPR005183">
    <property type="entry name" value="DUF305_CopM-like"/>
</dbReference>
<sequence length="294" mass="32279">MHKNGKANMSYVRFGLMILTSTVLMFILMYLNTYAWEHVFFSETRIYMAVLMGATMAVVMLAYMLGMYSDKQLNAAIFAGAAIVFALSLWLVRSQATVSGPSYMRAMIPHHSIAIMTSERAQIRDPRVRKLADEIIEAQRREIAEMRYLIAEASSGKRGDSIYKDPPAEPGTVEDALSNTLISQLDLAPMPDAEADRVLEADARCTFNRSPESDPILWAARDGSGAAVKLNGVLVTLDTAGDPKTGTATFSSPGTAVTIRPLGEDADWRADAELVFQLDQGLIVGYRGFYACRS</sequence>
<evidence type="ECO:0000259" key="2">
    <source>
        <dbReference type="Pfam" id="PF03713"/>
    </source>
</evidence>
<dbReference type="eggNOG" id="COG3544">
    <property type="taxonomic scope" value="Bacteria"/>
</dbReference>
<dbReference type="EMBL" id="CP023067">
    <property type="protein sequence ID" value="ASY63090.1"/>
    <property type="molecule type" value="Genomic_DNA"/>
</dbReference>
<evidence type="ECO:0000256" key="1">
    <source>
        <dbReference type="SAM" id="Phobius"/>
    </source>
</evidence>
<gene>
    <name evidence="3" type="ORF">SJ05684_c16480</name>
</gene>
<feature type="transmembrane region" description="Helical" evidence="1">
    <location>
        <begin position="12"/>
        <end position="31"/>
    </location>
</feature>
<dbReference type="STRING" id="716928.GCA_000261485_02725"/>
<organism evidence="3 4">
    <name type="scientific">Sinorhizobium sojae CCBAU 05684</name>
    <dbReference type="NCBI Taxonomy" id="716928"/>
    <lineage>
        <taxon>Bacteria</taxon>
        <taxon>Pseudomonadati</taxon>
        <taxon>Pseudomonadota</taxon>
        <taxon>Alphaproteobacteria</taxon>
        <taxon>Hyphomicrobiales</taxon>
        <taxon>Rhizobiaceae</taxon>
        <taxon>Sinorhizobium/Ensifer group</taxon>
        <taxon>Sinorhizobium</taxon>
    </lineage>
</organism>
<feature type="transmembrane region" description="Helical" evidence="1">
    <location>
        <begin position="73"/>
        <end position="92"/>
    </location>
</feature>
<dbReference type="RefSeq" id="WP_244426638.1">
    <property type="nucleotide sequence ID" value="NZ_AJQT01000049.1"/>
</dbReference>
<dbReference type="Proteomes" id="UP000217211">
    <property type="component" value="Chromosome"/>
</dbReference>
<proteinExistence type="predicted"/>
<reference evidence="3 4" key="1">
    <citation type="submission" date="2017-08" db="EMBL/GenBank/DDBJ databases">
        <title>Multipartite genome sequences of Sinorhizobium species nodulating soybeans.</title>
        <authorList>
            <person name="Tian C.F."/>
        </authorList>
    </citation>
    <scope>NUCLEOTIDE SEQUENCE [LARGE SCALE GENOMIC DNA]</scope>
    <source>
        <strain evidence="3 4">CCBAU 05684</strain>
    </source>
</reference>
<keyword evidence="1" id="KW-1133">Transmembrane helix</keyword>
<dbReference type="AlphaFoldDB" id="A0A249PAW6"/>
<dbReference type="KEGG" id="esj:SJ05684_c16480"/>
<evidence type="ECO:0000313" key="3">
    <source>
        <dbReference type="EMBL" id="ASY63090.1"/>
    </source>
</evidence>
<keyword evidence="1" id="KW-0472">Membrane</keyword>
<evidence type="ECO:0000313" key="4">
    <source>
        <dbReference type="Proteomes" id="UP000217211"/>
    </source>
</evidence>
<feature type="domain" description="DUF305" evidence="2">
    <location>
        <begin position="102"/>
        <end position="193"/>
    </location>
</feature>
<dbReference type="InterPro" id="IPR012347">
    <property type="entry name" value="Ferritin-like"/>
</dbReference>
<name>A0A249PAW6_9HYPH</name>
<keyword evidence="4" id="KW-1185">Reference proteome</keyword>
<protein>
    <recommendedName>
        <fullName evidence="2">DUF305 domain-containing protein</fullName>
    </recommendedName>
</protein>
<dbReference type="Gene3D" id="1.20.1260.10">
    <property type="match status" value="1"/>
</dbReference>
<accession>A0A249PAW6</accession>
<feature type="transmembrane region" description="Helical" evidence="1">
    <location>
        <begin position="46"/>
        <end position="66"/>
    </location>
</feature>